<feature type="domain" description="Cytochrome C Planctomycete-type" evidence="5">
    <location>
        <begin position="40"/>
        <end position="101"/>
    </location>
</feature>
<dbReference type="AlphaFoldDB" id="A0A518E1K7"/>
<proteinExistence type="predicted"/>
<protein>
    <submittedName>
        <fullName evidence="6">Planctomycete cytochrome C</fullName>
    </submittedName>
</protein>
<dbReference type="InterPro" id="IPR011429">
    <property type="entry name" value="Cyt_c_Planctomycete-type"/>
</dbReference>
<evidence type="ECO:0000256" key="2">
    <source>
        <dbReference type="SAM" id="SignalP"/>
    </source>
</evidence>
<evidence type="ECO:0000259" key="4">
    <source>
        <dbReference type="Pfam" id="PF07587"/>
    </source>
</evidence>
<feature type="domain" description="DUF1553" evidence="4">
    <location>
        <begin position="722"/>
        <end position="980"/>
    </location>
</feature>
<feature type="signal peptide" evidence="2">
    <location>
        <begin position="1"/>
        <end position="21"/>
    </location>
</feature>
<dbReference type="Pfam" id="PF07587">
    <property type="entry name" value="PSD1"/>
    <property type="match status" value="1"/>
</dbReference>
<keyword evidence="7" id="KW-1185">Reference proteome</keyword>
<dbReference type="InterPro" id="IPR036909">
    <property type="entry name" value="Cyt_c-like_dom_sf"/>
</dbReference>
<dbReference type="Gene3D" id="1.10.760.10">
    <property type="entry name" value="Cytochrome c-like domain"/>
    <property type="match status" value="1"/>
</dbReference>
<gene>
    <name evidence="6" type="ORF">Pla8534_58360</name>
</gene>
<dbReference type="InterPro" id="IPR022655">
    <property type="entry name" value="DUF1553"/>
</dbReference>
<dbReference type="Pfam" id="PF07635">
    <property type="entry name" value="PSCyt1"/>
    <property type="match status" value="1"/>
</dbReference>
<dbReference type="PANTHER" id="PTHR35889">
    <property type="entry name" value="CYCLOINULO-OLIGOSACCHARIDE FRUCTANOTRANSFERASE-RELATED"/>
    <property type="match status" value="1"/>
</dbReference>
<feature type="domain" description="DUF1549" evidence="3">
    <location>
        <begin position="149"/>
        <end position="355"/>
    </location>
</feature>
<feature type="region of interest" description="Disordered" evidence="1">
    <location>
        <begin position="404"/>
        <end position="424"/>
    </location>
</feature>
<evidence type="ECO:0000256" key="1">
    <source>
        <dbReference type="SAM" id="MobiDB-lite"/>
    </source>
</evidence>
<name>A0A518E1K7_9BACT</name>
<dbReference type="SUPFAM" id="SSF46626">
    <property type="entry name" value="Cytochrome c"/>
    <property type="match status" value="1"/>
</dbReference>
<accession>A0A518E1K7</accession>
<dbReference type="Pfam" id="PF07583">
    <property type="entry name" value="PSCyt2"/>
    <property type="match status" value="1"/>
</dbReference>
<evidence type="ECO:0000313" key="7">
    <source>
        <dbReference type="Proteomes" id="UP000317648"/>
    </source>
</evidence>
<dbReference type="Proteomes" id="UP000317648">
    <property type="component" value="Chromosome"/>
</dbReference>
<sequence precursor="true">MLRRRSPALLLLLLLAAPAIADEAAVDYNRDIRNLLSDNCYKCHGPDEQTREAGLRFDLREGALATLDSGDAAVVPGNLELSQLIARITTDDESEKMPPVDSGKKLSASQIEMLKDWVKQGAPWDVHWSFVNPQRPQIPERLNDWGEGPIDAFIQRKALAAGLTPNPAADKETLLRRVTFDLTGLPPTLEEIDQFLADSSPQAYEKVVDRLLKSPRYGEHMARYWLDAARYGDTHGLHLDNERSIWPYRNWVINAFNSNMPFDQFTVEQLAGDLLPNATLDQRIATGFNRCNVSTSEGGAIAEEFRVRYAVDRVETTSTVWLGLTAGCAVCHDHKFDPISQREFYQLFAYFNNTADKAMDGNALLPPPVIDLPTAAEQQQRDDLNQQLAAVRKKISTAVAAIDYAETQPEEPPSPEGRPTPAEDYVWFDDDLPPGAKAQGDEAGDSWKFVTSDQGPVYQGSRSHTRQSVGQSQHFFTDAANKLKIGKGDKLFAYVYLDLLDPPKQVMLQWNDGNWEHRAYWGENLITFGMPDTPGRVHAGPLPELGKWVRLEVDASTVGLKPGAAVNGWAFTQFGGAVHWDVAGLLTRNSQDQQGFDSLAAWAAADAKLAKSDVPANIRALAKLEAEKRDAKQQKQLQDYFLEHVYPASRATFQPLHQELARIEAEKKKLDDSIPSTMVMAETTAAEEAFILVRGEYDKRGEKVKPGVPAILPPTPADADPNRLTLARWLVTKENPLTARVVANRFWQQLFGTGLVKTAEDFGAQGENPTHPELLDWLAVEFRDNGWDVKHLMKQMVLSATYRQSTEVSPEAYQIDPPNRLLARGARFRMDAEMIRDTTLFVSGLLVEQVGGKSVKPYQPSGLWKAVGYTNSNTANFKQDHGEDLYRRGLYTFWKRTAPPPSLVIFDAPSREACTVRRARTNTPLQALALMNDVQYVEAARNFAQRMLKEGGKTPDERITFGVRLATGRTPDAARLAIYNGLLADALASYQADVEEAGKLLAVGESPRDESLDPAEHAAYTILANLVLNLSETVNKE</sequence>
<evidence type="ECO:0000313" key="6">
    <source>
        <dbReference type="EMBL" id="QDU97977.1"/>
    </source>
</evidence>
<evidence type="ECO:0000259" key="3">
    <source>
        <dbReference type="Pfam" id="PF07583"/>
    </source>
</evidence>
<dbReference type="KEGG" id="lcre:Pla8534_58360"/>
<keyword evidence="2" id="KW-0732">Signal</keyword>
<dbReference type="PANTHER" id="PTHR35889:SF3">
    <property type="entry name" value="F-BOX DOMAIN-CONTAINING PROTEIN"/>
    <property type="match status" value="1"/>
</dbReference>
<dbReference type="RefSeq" id="WP_145056829.1">
    <property type="nucleotide sequence ID" value="NZ_CP036433.1"/>
</dbReference>
<dbReference type="GO" id="GO:0020037">
    <property type="term" value="F:heme binding"/>
    <property type="evidence" value="ECO:0007669"/>
    <property type="project" value="InterPro"/>
</dbReference>
<feature type="chain" id="PRO_5021730935" evidence="2">
    <location>
        <begin position="22"/>
        <end position="1037"/>
    </location>
</feature>
<reference evidence="6 7" key="1">
    <citation type="submission" date="2019-02" db="EMBL/GenBank/DDBJ databases">
        <title>Deep-cultivation of Planctomycetes and their phenomic and genomic characterization uncovers novel biology.</title>
        <authorList>
            <person name="Wiegand S."/>
            <person name="Jogler M."/>
            <person name="Boedeker C."/>
            <person name="Pinto D."/>
            <person name="Vollmers J."/>
            <person name="Rivas-Marin E."/>
            <person name="Kohn T."/>
            <person name="Peeters S.H."/>
            <person name="Heuer A."/>
            <person name="Rast P."/>
            <person name="Oberbeckmann S."/>
            <person name="Bunk B."/>
            <person name="Jeske O."/>
            <person name="Meyerdierks A."/>
            <person name="Storesund J.E."/>
            <person name="Kallscheuer N."/>
            <person name="Luecker S."/>
            <person name="Lage O.M."/>
            <person name="Pohl T."/>
            <person name="Merkel B.J."/>
            <person name="Hornburger P."/>
            <person name="Mueller R.-W."/>
            <person name="Bruemmer F."/>
            <person name="Labrenz M."/>
            <person name="Spormann A.M."/>
            <person name="Op den Camp H."/>
            <person name="Overmann J."/>
            <person name="Amann R."/>
            <person name="Jetten M.S.M."/>
            <person name="Mascher T."/>
            <person name="Medema M.H."/>
            <person name="Devos D.P."/>
            <person name="Kaster A.-K."/>
            <person name="Ovreas L."/>
            <person name="Rohde M."/>
            <person name="Galperin M.Y."/>
            <person name="Jogler C."/>
        </authorList>
    </citation>
    <scope>NUCLEOTIDE SEQUENCE [LARGE SCALE GENOMIC DNA]</scope>
    <source>
        <strain evidence="6 7">Pla85_3_4</strain>
    </source>
</reference>
<dbReference type="OrthoDB" id="127107at2"/>
<evidence type="ECO:0000259" key="5">
    <source>
        <dbReference type="Pfam" id="PF07635"/>
    </source>
</evidence>
<dbReference type="GO" id="GO:0009055">
    <property type="term" value="F:electron transfer activity"/>
    <property type="evidence" value="ECO:0007669"/>
    <property type="project" value="InterPro"/>
</dbReference>
<dbReference type="EMBL" id="CP036433">
    <property type="protein sequence ID" value="QDU97977.1"/>
    <property type="molecule type" value="Genomic_DNA"/>
</dbReference>
<organism evidence="6 7">
    <name type="scientific">Lignipirellula cremea</name>
    <dbReference type="NCBI Taxonomy" id="2528010"/>
    <lineage>
        <taxon>Bacteria</taxon>
        <taxon>Pseudomonadati</taxon>
        <taxon>Planctomycetota</taxon>
        <taxon>Planctomycetia</taxon>
        <taxon>Pirellulales</taxon>
        <taxon>Pirellulaceae</taxon>
        <taxon>Lignipirellula</taxon>
    </lineage>
</organism>
<dbReference type="InterPro" id="IPR011444">
    <property type="entry name" value="DUF1549"/>
</dbReference>